<evidence type="ECO:0000256" key="1">
    <source>
        <dbReference type="ARBA" id="ARBA00004132"/>
    </source>
</evidence>
<dbReference type="GO" id="GO:0006897">
    <property type="term" value="P:endocytosis"/>
    <property type="evidence" value="ECO:0007669"/>
    <property type="project" value="TreeGrafter"/>
</dbReference>
<dbReference type="CDD" id="cd03571">
    <property type="entry name" value="ENTH"/>
    <property type="match status" value="1"/>
</dbReference>
<evidence type="ECO:0000256" key="6">
    <source>
        <dbReference type="SAM" id="MobiDB-lite"/>
    </source>
</evidence>
<dbReference type="PROSITE" id="PS50942">
    <property type="entry name" value="ENTH"/>
    <property type="match status" value="1"/>
</dbReference>
<reference evidence="8" key="1">
    <citation type="journal article" date="2019" name="Sci. Rep.">
        <title>Draft genome of Tanacetum cinerariifolium, the natural source of mosquito coil.</title>
        <authorList>
            <person name="Yamashiro T."/>
            <person name="Shiraishi A."/>
            <person name="Satake H."/>
            <person name="Nakayama K."/>
        </authorList>
    </citation>
    <scope>NUCLEOTIDE SEQUENCE</scope>
</reference>
<protein>
    <submittedName>
        <fullName evidence="8">Clathrin interactor EPSIN 1</fullName>
    </submittedName>
</protein>
<dbReference type="PANTHER" id="PTHR12276:SF45">
    <property type="entry name" value="CLATHRIN INTERACTOR 1"/>
    <property type="match status" value="1"/>
</dbReference>
<dbReference type="EMBL" id="BKCJ010003676">
    <property type="protein sequence ID" value="GEU56529.1"/>
    <property type="molecule type" value="Genomic_DNA"/>
</dbReference>
<feature type="compositionally biased region" description="Basic and acidic residues" evidence="6">
    <location>
        <begin position="688"/>
        <end position="710"/>
    </location>
</feature>
<evidence type="ECO:0000259" key="7">
    <source>
        <dbReference type="PROSITE" id="PS50942"/>
    </source>
</evidence>
<dbReference type="Pfam" id="PF01417">
    <property type="entry name" value="ENTH"/>
    <property type="match status" value="1"/>
</dbReference>
<dbReference type="GO" id="GO:0005794">
    <property type="term" value="C:Golgi apparatus"/>
    <property type="evidence" value="ECO:0007669"/>
    <property type="project" value="UniProtKB-SubCell"/>
</dbReference>
<accession>A0A6L2L5R7</accession>
<feature type="compositionally biased region" description="Polar residues" evidence="6">
    <location>
        <begin position="432"/>
        <end position="456"/>
    </location>
</feature>
<dbReference type="Gene3D" id="1.25.40.90">
    <property type="match status" value="1"/>
</dbReference>
<dbReference type="GO" id="GO:0030125">
    <property type="term" value="C:clathrin vesicle coat"/>
    <property type="evidence" value="ECO:0007669"/>
    <property type="project" value="TreeGrafter"/>
</dbReference>
<dbReference type="GO" id="GO:0030276">
    <property type="term" value="F:clathrin binding"/>
    <property type="evidence" value="ECO:0007669"/>
    <property type="project" value="TreeGrafter"/>
</dbReference>
<feature type="compositionally biased region" description="Basic and acidic residues" evidence="6">
    <location>
        <begin position="198"/>
        <end position="229"/>
    </location>
</feature>
<sequence length="949" mass="103071">MDFMKVFDQTVREIKREVNLKVLKVPEIEQKVLDATDDEPWGPHGTALAEIAQATKKFSECQMVMGVLWARLTETDRNWRHVYKALAVIEYLVANGSERAVDDIIEHTFQISSLSSFEYVEPNGKDSGINVRKKVENIVSLLNDKDKIQTARNKAAANRDKYVGLSSTGISYKSGSSASFSGGSFQKSDRYGGFGGSRDGETFKDNFKDREQSSEDRFEPGKFKPRRETSPNTGSSSKKGTSRYGSTVQDSPATGASKGSANNAADKYSSISATSNNNEEDDFDDFDPRGTSNSKAAAGSSPQVDLFGDSLIGDLLDTPTPVPTQNSNRNSKSEEVDLFADAAFVSVPTSAAAPASQTKVDLFASPPAAAAASSPAVDFFAAPEQVVAPETKPAESNIHLVDPFAAVPMNNFDNSDFFGSFSSHTGSASSTEPTTQSVTDSGNSSNNQIHKTSVASSKKDGFQVKSGVWADSLSRGLIDLNISGPKKVDLTDVGIVGGLSAGTEEKEKGLPNSLYMGRAMGTGSGLAPEQVVAPETKPAESNIHLVDPFAAVPMNNFDNSDFFGSFASHTAKKVDLTDVGIVGGLSAGTEEKDKGLPNSVYMGRAMGTGSGFSKSTGYSTSATADMDDFFSSLSFQNLQKLQDFQNTVTIRRTAKCIAKSKEGKVDSSKALDASLVVTECSGTQSEDTSSRSDNDIHTEDADIKPVNDKEPMDEEDSNLPVHSYRVVCFETLRDKVLKLKNSEKDALFKLSMLTNQESYEHVGPKVTSTQDDKVYKMAKRDYAWLMISRSTRSHIHMIQIEIVIQKKLICSLMLLSYVHRQVWQHLRPSSSAVDLFAAPEQVVAHEMKLAESNIQSVDLFAAAPKNNYDTSDFFVSFTYFSYCSASSTEPTTQNSRDSGNSSNNQNHKTSVASSKKDGFQVKSRVWPDSLSRRLIDLNISGCKFFFLNR</sequence>
<feature type="compositionally biased region" description="Polar residues" evidence="6">
    <location>
        <begin position="889"/>
        <end position="913"/>
    </location>
</feature>
<dbReference type="SMART" id="SM00273">
    <property type="entry name" value="ENTH"/>
    <property type="match status" value="1"/>
</dbReference>
<evidence type="ECO:0000256" key="4">
    <source>
        <dbReference type="ARBA" id="ARBA00023034"/>
    </source>
</evidence>
<feature type="region of interest" description="Disordered" evidence="6">
    <location>
        <begin position="423"/>
        <end position="458"/>
    </location>
</feature>
<feature type="region of interest" description="Disordered" evidence="6">
    <location>
        <begin position="889"/>
        <end position="916"/>
    </location>
</feature>
<organism evidence="8">
    <name type="scientific">Tanacetum cinerariifolium</name>
    <name type="common">Dalmatian daisy</name>
    <name type="synonym">Chrysanthemum cinerariifolium</name>
    <dbReference type="NCBI Taxonomy" id="118510"/>
    <lineage>
        <taxon>Eukaryota</taxon>
        <taxon>Viridiplantae</taxon>
        <taxon>Streptophyta</taxon>
        <taxon>Embryophyta</taxon>
        <taxon>Tracheophyta</taxon>
        <taxon>Spermatophyta</taxon>
        <taxon>Magnoliopsida</taxon>
        <taxon>eudicotyledons</taxon>
        <taxon>Gunneridae</taxon>
        <taxon>Pentapetalae</taxon>
        <taxon>asterids</taxon>
        <taxon>campanulids</taxon>
        <taxon>Asterales</taxon>
        <taxon>Asteraceae</taxon>
        <taxon>Asteroideae</taxon>
        <taxon>Anthemideae</taxon>
        <taxon>Anthemidinae</taxon>
        <taxon>Tanacetum</taxon>
    </lineage>
</organism>
<proteinExistence type="inferred from homology"/>
<comment type="similarity">
    <text evidence="3">Belongs to the epsin family.</text>
</comment>
<dbReference type="GO" id="GO:0005886">
    <property type="term" value="C:plasma membrane"/>
    <property type="evidence" value="ECO:0007669"/>
    <property type="project" value="TreeGrafter"/>
</dbReference>
<dbReference type="SUPFAM" id="SSF48464">
    <property type="entry name" value="ENTH/VHS domain"/>
    <property type="match status" value="1"/>
</dbReference>
<dbReference type="PANTHER" id="PTHR12276">
    <property type="entry name" value="EPSIN/ENT-RELATED"/>
    <property type="match status" value="1"/>
</dbReference>
<evidence type="ECO:0000256" key="5">
    <source>
        <dbReference type="ARBA" id="ARBA00023329"/>
    </source>
</evidence>
<dbReference type="FunFam" id="1.25.40.90:FF:000006">
    <property type="entry name" value="Clathrin interactor 1"/>
    <property type="match status" value="1"/>
</dbReference>
<dbReference type="InterPro" id="IPR008942">
    <property type="entry name" value="ENTH_VHS"/>
</dbReference>
<gene>
    <name evidence="8" type="ORF">Tci_028507</name>
</gene>
<feature type="compositionally biased region" description="Polar residues" evidence="6">
    <location>
        <begin position="230"/>
        <end position="275"/>
    </location>
</feature>
<comment type="caution">
    <text evidence="8">The sequence shown here is derived from an EMBL/GenBank/DDBJ whole genome shotgun (WGS) entry which is preliminary data.</text>
</comment>
<dbReference type="AlphaFoldDB" id="A0A6L2L5R7"/>
<name>A0A6L2L5R7_TANCI</name>
<evidence type="ECO:0000256" key="2">
    <source>
        <dbReference type="ARBA" id="ARBA00004555"/>
    </source>
</evidence>
<feature type="domain" description="ENTH" evidence="7">
    <location>
        <begin position="20"/>
        <end position="152"/>
    </location>
</feature>
<evidence type="ECO:0000256" key="3">
    <source>
        <dbReference type="ARBA" id="ARBA00010130"/>
    </source>
</evidence>
<feature type="region of interest" description="Disordered" evidence="6">
    <location>
        <begin position="681"/>
        <end position="717"/>
    </location>
</feature>
<keyword evidence="5" id="KW-0968">Cytoplasmic vesicle</keyword>
<evidence type="ECO:0000313" key="8">
    <source>
        <dbReference type="EMBL" id="GEU56529.1"/>
    </source>
</evidence>
<dbReference type="GO" id="GO:0005543">
    <property type="term" value="F:phospholipid binding"/>
    <property type="evidence" value="ECO:0007669"/>
    <property type="project" value="TreeGrafter"/>
</dbReference>
<feature type="region of interest" description="Disordered" evidence="6">
    <location>
        <begin position="191"/>
        <end position="333"/>
    </location>
</feature>
<keyword evidence="4" id="KW-0333">Golgi apparatus</keyword>
<comment type="subcellular location">
    <subcellularLocation>
        <location evidence="1">Cytoplasmic vesicle</location>
        <location evidence="1">Clathrin-coated vesicle</location>
    </subcellularLocation>
    <subcellularLocation>
        <location evidence="2">Golgi apparatus</location>
    </subcellularLocation>
</comment>
<dbReference type="InterPro" id="IPR013809">
    <property type="entry name" value="ENTH"/>
</dbReference>
<feature type="compositionally biased region" description="Polar residues" evidence="6">
    <location>
        <begin position="290"/>
        <end position="303"/>
    </location>
</feature>
<dbReference type="GO" id="GO:0005768">
    <property type="term" value="C:endosome"/>
    <property type="evidence" value="ECO:0007669"/>
    <property type="project" value="TreeGrafter"/>
</dbReference>